<dbReference type="Pfam" id="PF08970">
    <property type="entry name" value="Sda"/>
    <property type="match status" value="1"/>
</dbReference>
<evidence type="ECO:0000313" key="1">
    <source>
        <dbReference type="EMBL" id="MCV9886365.1"/>
    </source>
</evidence>
<dbReference type="RefSeq" id="WP_078434717.1">
    <property type="nucleotide sequence ID" value="NZ_CP162630.1"/>
</dbReference>
<reference evidence="1 2" key="1">
    <citation type="submission" date="2022-10" db="EMBL/GenBank/DDBJ databases">
        <title>Draft genome assembly of moderately radiation resistant bacterium Metabacillus halosaccharovorans.</title>
        <authorList>
            <person name="Pal S."/>
            <person name="Gopinathan A."/>
        </authorList>
    </citation>
    <scope>NUCLEOTIDE SEQUENCE [LARGE SCALE GENOMIC DNA]</scope>
    <source>
        <strain evidence="1 2">VITHBRA001</strain>
    </source>
</reference>
<dbReference type="Proteomes" id="UP001526147">
    <property type="component" value="Unassembled WGS sequence"/>
</dbReference>
<accession>A0ABT3DH23</accession>
<comment type="caution">
    <text evidence="1">The sequence shown here is derived from an EMBL/GenBank/DDBJ whole genome shotgun (WGS) entry which is preliminary data.</text>
</comment>
<sequence length="55" mass="6426">MPYQTTLKLISNLTLYKAYIDALKLNVSEDFMQILLEEMKSRSMPLPITLQDKSF</sequence>
<protein>
    <submittedName>
        <fullName evidence="1">Sporulation histidine kinase inhibitor Sda</fullName>
    </submittedName>
</protein>
<organism evidence="1 2">
    <name type="scientific">Metabacillus halosaccharovorans</name>
    <dbReference type="NCBI Taxonomy" id="930124"/>
    <lineage>
        <taxon>Bacteria</taxon>
        <taxon>Bacillati</taxon>
        <taxon>Bacillota</taxon>
        <taxon>Bacilli</taxon>
        <taxon>Bacillales</taxon>
        <taxon>Bacillaceae</taxon>
        <taxon>Metabacillus</taxon>
    </lineage>
</organism>
<dbReference type="EMBL" id="JAOYEY010000038">
    <property type="protein sequence ID" value="MCV9886365.1"/>
    <property type="molecule type" value="Genomic_DNA"/>
</dbReference>
<evidence type="ECO:0000313" key="2">
    <source>
        <dbReference type="Proteomes" id="UP001526147"/>
    </source>
</evidence>
<dbReference type="GO" id="GO:0004860">
    <property type="term" value="F:protein kinase inhibitor activity"/>
    <property type="evidence" value="ECO:0007669"/>
    <property type="project" value="UniProtKB-KW"/>
</dbReference>
<dbReference type="InterPro" id="IPR015064">
    <property type="entry name" value="Sda"/>
</dbReference>
<dbReference type="SUPFAM" id="SSF100985">
    <property type="entry name" value="Sporulation inhibitor Sda"/>
    <property type="match status" value="1"/>
</dbReference>
<name>A0ABT3DH23_9BACI</name>
<proteinExistence type="predicted"/>
<keyword evidence="1" id="KW-0649">Protein kinase inhibitor</keyword>
<dbReference type="Gene3D" id="1.10.287.1100">
    <property type="entry name" value="Sporulation inhibitor A"/>
    <property type="match status" value="1"/>
</dbReference>
<dbReference type="InterPro" id="IPR036916">
    <property type="entry name" value="Sda_sf"/>
</dbReference>
<keyword evidence="2" id="KW-1185">Reference proteome</keyword>
<gene>
    <name evidence="1" type="ORF">OIH86_12005</name>
</gene>